<feature type="non-terminal residue" evidence="11">
    <location>
        <position position="1"/>
    </location>
</feature>
<dbReference type="EC" id="3.4.-.-" evidence="9"/>
<dbReference type="GO" id="GO:0008235">
    <property type="term" value="F:metalloexopeptidase activity"/>
    <property type="evidence" value="ECO:0007669"/>
    <property type="project" value="InterPro"/>
</dbReference>
<reference evidence="11" key="1">
    <citation type="submission" date="2022-07" db="EMBL/GenBank/DDBJ databases">
        <title>Phylogenomic reconstructions and comparative analyses of Kickxellomycotina fungi.</title>
        <authorList>
            <person name="Reynolds N.K."/>
            <person name="Stajich J.E."/>
            <person name="Barry K."/>
            <person name="Grigoriev I.V."/>
            <person name="Crous P."/>
            <person name="Smith M.E."/>
        </authorList>
    </citation>
    <scope>NUCLEOTIDE SEQUENCE</scope>
    <source>
        <strain evidence="11">BCRC 34489</strain>
    </source>
</reference>
<proteinExistence type="inferred from homology"/>
<dbReference type="PANTHER" id="PTHR12147:SF56">
    <property type="entry name" value="AMINOPEPTIDASE YDR415C-RELATED"/>
    <property type="match status" value="1"/>
</dbReference>
<feature type="domain" description="Peptidase M28" evidence="10">
    <location>
        <begin position="77"/>
        <end position="273"/>
    </location>
</feature>
<dbReference type="PANTHER" id="PTHR12147">
    <property type="entry name" value="METALLOPEPTIDASE M28 FAMILY MEMBER"/>
    <property type="match status" value="1"/>
</dbReference>
<dbReference type="InterPro" id="IPR045175">
    <property type="entry name" value="M28_fam"/>
</dbReference>
<comment type="cofactor">
    <cofactor evidence="1">
        <name>Zn(2+)</name>
        <dbReference type="ChEBI" id="CHEBI:29105"/>
    </cofactor>
</comment>
<gene>
    <name evidence="11" type="ORF">GGI15_004204</name>
</gene>
<evidence type="ECO:0000313" key="11">
    <source>
        <dbReference type="EMBL" id="KAJ2778339.1"/>
    </source>
</evidence>
<keyword evidence="2" id="KW-0031">Aminopeptidase</keyword>
<evidence type="ECO:0000256" key="7">
    <source>
        <dbReference type="ARBA" id="ARBA00022833"/>
    </source>
</evidence>
<dbReference type="GO" id="GO:0046872">
    <property type="term" value="F:metal ion binding"/>
    <property type="evidence" value="ECO:0007669"/>
    <property type="project" value="UniProtKB-KW"/>
</dbReference>
<evidence type="ECO:0000256" key="8">
    <source>
        <dbReference type="ARBA" id="ARBA00043962"/>
    </source>
</evidence>
<comment type="caution">
    <text evidence="11">The sequence shown here is derived from an EMBL/GenBank/DDBJ whole genome shotgun (WGS) entry which is preliminary data.</text>
</comment>
<dbReference type="EMBL" id="JANBUM010000356">
    <property type="protein sequence ID" value="KAJ2778339.1"/>
    <property type="molecule type" value="Genomic_DNA"/>
</dbReference>
<dbReference type="GO" id="GO:0004177">
    <property type="term" value="F:aminopeptidase activity"/>
    <property type="evidence" value="ECO:0007669"/>
    <property type="project" value="UniProtKB-KW"/>
</dbReference>
<dbReference type="Pfam" id="PF04389">
    <property type="entry name" value="Peptidase_M28"/>
    <property type="match status" value="1"/>
</dbReference>
<keyword evidence="4 9" id="KW-0479">Metal-binding</keyword>
<comment type="similarity">
    <text evidence="8">Belongs to the peptidase M28 family. M28E subfamily.</text>
</comment>
<dbReference type="Gene3D" id="3.40.630.10">
    <property type="entry name" value="Zn peptidases"/>
    <property type="match status" value="1"/>
</dbReference>
<evidence type="ECO:0000256" key="2">
    <source>
        <dbReference type="ARBA" id="ARBA00022438"/>
    </source>
</evidence>
<dbReference type="InterPro" id="IPR007484">
    <property type="entry name" value="Peptidase_M28"/>
</dbReference>
<keyword evidence="6 9" id="KW-0378">Hydrolase</keyword>
<keyword evidence="7 9" id="KW-0862">Zinc</keyword>
<keyword evidence="3 9" id="KW-0645">Protease</keyword>
<name>A0A9W8LFG5_9FUNG</name>
<dbReference type="AlphaFoldDB" id="A0A9W8LFG5"/>
<accession>A0A9W8LFG5</accession>
<evidence type="ECO:0000313" key="12">
    <source>
        <dbReference type="Proteomes" id="UP001140172"/>
    </source>
</evidence>
<keyword evidence="12" id="KW-1185">Reference proteome</keyword>
<dbReference type="Proteomes" id="UP001140172">
    <property type="component" value="Unassembled WGS sequence"/>
</dbReference>
<protein>
    <recommendedName>
        <fullName evidence="9">Peptide hydrolase</fullName>
        <ecNumber evidence="9">3.4.-.-</ecNumber>
    </recommendedName>
</protein>
<dbReference type="OrthoDB" id="2214at2759"/>
<evidence type="ECO:0000256" key="4">
    <source>
        <dbReference type="ARBA" id="ARBA00022723"/>
    </source>
</evidence>
<evidence type="ECO:0000256" key="6">
    <source>
        <dbReference type="ARBA" id="ARBA00022801"/>
    </source>
</evidence>
<organism evidence="11 12">
    <name type="scientific">Coemansia interrupta</name>
    <dbReference type="NCBI Taxonomy" id="1126814"/>
    <lineage>
        <taxon>Eukaryota</taxon>
        <taxon>Fungi</taxon>
        <taxon>Fungi incertae sedis</taxon>
        <taxon>Zoopagomycota</taxon>
        <taxon>Kickxellomycotina</taxon>
        <taxon>Kickxellomycetes</taxon>
        <taxon>Kickxellales</taxon>
        <taxon>Kickxellaceae</taxon>
        <taxon>Coemansia</taxon>
    </lineage>
</organism>
<dbReference type="SUPFAM" id="SSF53187">
    <property type="entry name" value="Zn-dependent exopeptidases"/>
    <property type="match status" value="1"/>
</dbReference>
<evidence type="ECO:0000259" key="10">
    <source>
        <dbReference type="Pfam" id="PF04389"/>
    </source>
</evidence>
<evidence type="ECO:0000256" key="3">
    <source>
        <dbReference type="ARBA" id="ARBA00022670"/>
    </source>
</evidence>
<evidence type="ECO:0000256" key="9">
    <source>
        <dbReference type="RuleBase" id="RU361240"/>
    </source>
</evidence>
<sequence>TTFPTSLTHQSQVSKLLAKVSEDTPRSVLTEFTKFNNRYYNSQNGKQSSEWLLKTIKQLVPGVNATLFTHQFPQSSVIVHIEGSQTPNEVVIISAHQDSINLNNPSTGRAPGADDDGSGTVTILEALRVFTQSGFKPKRSVEFHWYAGEEGGLLGSADVSKSYSGKAVVADLHFDMTGYPMDPPAVGIVTDYTDIDTSNLVRKIVLAYTDLPVRNFTCGYACSDHASWNARGVRSALPFESEYLDGNTFIHTTKDDLNIISFSHLVKYVNIALGFIVEVADVQ</sequence>
<keyword evidence="5" id="KW-0732">Signal</keyword>
<dbReference type="GO" id="GO:0006508">
    <property type="term" value="P:proteolysis"/>
    <property type="evidence" value="ECO:0007669"/>
    <property type="project" value="UniProtKB-KW"/>
</dbReference>
<evidence type="ECO:0000256" key="5">
    <source>
        <dbReference type="ARBA" id="ARBA00022729"/>
    </source>
</evidence>
<evidence type="ECO:0000256" key="1">
    <source>
        <dbReference type="ARBA" id="ARBA00001947"/>
    </source>
</evidence>